<organism evidence="3 4">
    <name type="scientific">Suillus plorans</name>
    <dbReference type="NCBI Taxonomy" id="116603"/>
    <lineage>
        <taxon>Eukaryota</taxon>
        <taxon>Fungi</taxon>
        <taxon>Dikarya</taxon>
        <taxon>Basidiomycota</taxon>
        <taxon>Agaricomycotina</taxon>
        <taxon>Agaricomycetes</taxon>
        <taxon>Agaricomycetidae</taxon>
        <taxon>Boletales</taxon>
        <taxon>Suillineae</taxon>
        <taxon>Suillaceae</taxon>
        <taxon>Suillus</taxon>
    </lineage>
</organism>
<dbReference type="Proteomes" id="UP000719766">
    <property type="component" value="Unassembled WGS sequence"/>
</dbReference>
<dbReference type="GeneID" id="64604903"/>
<proteinExistence type="predicted"/>
<reference evidence="3" key="1">
    <citation type="journal article" date="2020" name="New Phytol.">
        <title>Comparative genomics reveals dynamic genome evolution in host specialist ectomycorrhizal fungi.</title>
        <authorList>
            <person name="Lofgren L.A."/>
            <person name="Nguyen N.H."/>
            <person name="Vilgalys R."/>
            <person name="Ruytinx J."/>
            <person name="Liao H.L."/>
            <person name="Branco S."/>
            <person name="Kuo A."/>
            <person name="LaButti K."/>
            <person name="Lipzen A."/>
            <person name="Andreopoulos W."/>
            <person name="Pangilinan J."/>
            <person name="Riley R."/>
            <person name="Hundley H."/>
            <person name="Na H."/>
            <person name="Barry K."/>
            <person name="Grigoriev I.V."/>
            <person name="Stajich J.E."/>
            <person name="Kennedy P.G."/>
        </authorList>
    </citation>
    <scope>NUCLEOTIDE SEQUENCE</scope>
    <source>
        <strain evidence="3">S12</strain>
    </source>
</reference>
<evidence type="ECO:0000256" key="1">
    <source>
        <dbReference type="SAM" id="Phobius"/>
    </source>
</evidence>
<keyword evidence="4" id="KW-1185">Reference proteome</keyword>
<sequence length="88" mass="10134">MVYSTDDIAEAMSLQSVKYTLASMATFWTYDYACSLHEEWSFLLRSRWNKMKGLYIITRCLPVVFLATNLSIYFTPNENLGVCDVVEG</sequence>
<dbReference type="AlphaFoldDB" id="A0A9P7DGB5"/>
<dbReference type="Pfam" id="PF20151">
    <property type="entry name" value="DUF6533"/>
    <property type="match status" value="1"/>
</dbReference>
<evidence type="ECO:0000313" key="4">
    <source>
        <dbReference type="Proteomes" id="UP000719766"/>
    </source>
</evidence>
<protein>
    <recommendedName>
        <fullName evidence="2">DUF6533 domain-containing protein</fullName>
    </recommendedName>
</protein>
<keyword evidence="1" id="KW-0472">Membrane</keyword>
<feature type="domain" description="DUF6533" evidence="2">
    <location>
        <begin position="19"/>
        <end position="63"/>
    </location>
</feature>
<evidence type="ECO:0000259" key="2">
    <source>
        <dbReference type="Pfam" id="PF20151"/>
    </source>
</evidence>
<dbReference type="RefSeq" id="XP_041158423.1">
    <property type="nucleotide sequence ID" value="XM_041311139.1"/>
</dbReference>
<accession>A0A9P7DGB5</accession>
<dbReference type="OrthoDB" id="2681239at2759"/>
<dbReference type="EMBL" id="JABBWE010000041">
    <property type="protein sequence ID" value="KAG1791658.1"/>
    <property type="molecule type" value="Genomic_DNA"/>
</dbReference>
<feature type="transmembrane region" description="Helical" evidence="1">
    <location>
        <begin position="54"/>
        <end position="74"/>
    </location>
</feature>
<gene>
    <name evidence="3" type="ORF">HD556DRAFT_632451</name>
</gene>
<comment type="caution">
    <text evidence="3">The sequence shown here is derived from an EMBL/GenBank/DDBJ whole genome shotgun (WGS) entry which is preliminary data.</text>
</comment>
<keyword evidence="1" id="KW-0812">Transmembrane</keyword>
<name>A0A9P7DGB5_9AGAM</name>
<evidence type="ECO:0000313" key="3">
    <source>
        <dbReference type="EMBL" id="KAG1791658.1"/>
    </source>
</evidence>
<dbReference type="InterPro" id="IPR045340">
    <property type="entry name" value="DUF6533"/>
</dbReference>
<keyword evidence="1" id="KW-1133">Transmembrane helix</keyword>